<organism evidence="2 3">
    <name type="scientific">Amycolatopsis lurida NRRL 2430</name>
    <dbReference type="NCBI Taxonomy" id="1460371"/>
    <lineage>
        <taxon>Bacteria</taxon>
        <taxon>Bacillati</taxon>
        <taxon>Actinomycetota</taxon>
        <taxon>Actinomycetes</taxon>
        <taxon>Pseudonocardiales</taxon>
        <taxon>Pseudonocardiaceae</taxon>
        <taxon>Amycolatopsis</taxon>
    </lineage>
</organism>
<sequence length="221" mass="24469">MTTADAETGRPRTTRVDCRPAGSRYLAFAPDRDSPWYRDLLVSPQATLEIDGVPHAARAVPFEGGERGFTLHLLEVDAARGRAIADQLLVHHGELRKTLAAARAELDGAPVANRPRLRGELLGHCVTFCNDLRMHHLREDGAFTAIEKAHPGLAPALKRLRREHETVSRALHDLDRLLQGEGTIERAALREEFERVVNGLEEHFAYEEANLLPALRGDSAS</sequence>
<dbReference type="Gene3D" id="2.30.110.10">
    <property type="entry name" value="Electron Transport, Fmn-binding Protein, Chain A"/>
    <property type="match status" value="1"/>
</dbReference>
<name>A0A2P2FX94_AMYLU</name>
<evidence type="ECO:0000313" key="2">
    <source>
        <dbReference type="EMBL" id="KFU81351.1"/>
    </source>
</evidence>
<proteinExistence type="predicted"/>
<evidence type="ECO:0000313" key="3">
    <source>
        <dbReference type="Proteomes" id="UP000256220"/>
    </source>
</evidence>
<dbReference type="RefSeq" id="WP_034309312.1">
    <property type="nucleotide sequence ID" value="NZ_JFBM01000007.1"/>
</dbReference>
<dbReference type="Proteomes" id="UP000256220">
    <property type="component" value="Unassembled WGS sequence"/>
</dbReference>
<dbReference type="AlphaFoldDB" id="A0A2P2FX94"/>
<dbReference type="Gene3D" id="1.20.120.520">
    <property type="entry name" value="nmb1532 protein domain like"/>
    <property type="match status" value="1"/>
</dbReference>
<dbReference type="InterPro" id="IPR012312">
    <property type="entry name" value="Hemerythrin-like"/>
</dbReference>
<evidence type="ECO:0000259" key="1">
    <source>
        <dbReference type="Pfam" id="PF01814"/>
    </source>
</evidence>
<feature type="domain" description="Hemerythrin-like" evidence="1">
    <location>
        <begin position="85"/>
        <end position="215"/>
    </location>
</feature>
<accession>A0A2P2FX94</accession>
<keyword evidence="3" id="KW-1185">Reference proteome</keyword>
<protein>
    <recommendedName>
        <fullName evidence="1">Hemerythrin-like domain-containing protein</fullName>
    </recommendedName>
</protein>
<dbReference type="InterPro" id="IPR012349">
    <property type="entry name" value="Split_barrel_FMN-bd"/>
</dbReference>
<gene>
    <name evidence="2" type="ORF">BB31_10790</name>
</gene>
<dbReference type="Pfam" id="PF01814">
    <property type="entry name" value="Hemerythrin"/>
    <property type="match status" value="1"/>
</dbReference>
<reference evidence="2 3" key="1">
    <citation type="journal article" date="2014" name="Genome Announc.">
        <title>Draft Genome Sequence of Amycolatopsis lurida NRRL 2430, Producer of the Glycopeptide Family Antibiotic Ristocetin.</title>
        <authorList>
            <person name="Kwun M.J."/>
            <person name="Hong H.J."/>
        </authorList>
    </citation>
    <scope>NUCLEOTIDE SEQUENCE [LARGE SCALE GENOMIC DNA]</scope>
    <source>
        <strain evidence="2 3">NRRL 2430</strain>
    </source>
</reference>
<comment type="caution">
    <text evidence="2">The sequence shown here is derived from an EMBL/GenBank/DDBJ whole genome shotgun (WGS) entry which is preliminary data.</text>
</comment>
<dbReference type="EMBL" id="JFBM01000007">
    <property type="protein sequence ID" value="KFU81351.1"/>
    <property type="molecule type" value="Genomic_DNA"/>
</dbReference>